<reference evidence="11 12" key="2">
    <citation type="journal article" date="2007" name="BMC Biol.">
        <title>A 100%-complete sequence reveals unusually simple genomic features in the hot-spring red alga Cyanidioschyzon merolae.</title>
        <authorList>
            <person name="Nozaki H."/>
            <person name="Takano H."/>
            <person name="Misumi O."/>
            <person name="Terasawa K."/>
            <person name="Matsuzaki M."/>
            <person name="Maruyama S."/>
            <person name="Nishida K."/>
            <person name="Yagisawa F."/>
            <person name="Yoshida Y."/>
            <person name="Fujiwara T."/>
            <person name="Takio S."/>
            <person name="Tamura K."/>
            <person name="Chung S.J."/>
            <person name="Nakamura S."/>
            <person name="Kuroiwa H."/>
            <person name="Tanaka K."/>
            <person name="Sato N."/>
            <person name="Kuroiwa T."/>
        </authorList>
    </citation>
    <scope>NUCLEOTIDE SEQUENCE [LARGE SCALE GENOMIC DNA]</scope>
    <source>
        <strain evidence="11 12">10D</strain>
    </source>
</reference>
<dbReference type="OrthoDB" id="1884855at2759"/>
<keyword evidence="6" id="KW-0995">Kinetochore</keyword>
<keyword evidence="7" id="KW-0175">Coiled coil</keyword>
<proteinExistence type="inferred from homology"/>
<comment type="similarity">
    <text evidence="2">Belongs to the mis12 family.</text>
</comment>
<dbReference type="AlphaFoldDB" id="M1UU74"/>
<evidence type="ECO:0000256" key="10">
    <source>
        <dbReference type="SAM" id="MobiDB-lite"/>
    </source>
</evidence>
<dbReference type="GO" id="GO:0000444">
    <property type="term" value="C:MIS12/MIND type complex"/>
    <property type="evidence" value="ECO:0007669"/>
    <property type="project" value="TreeGrafter"/>
</dbReference>
<organism evidence="11 12">
    <name type="scientific">Cyanidioschyzon merolae (strain NIES-3377 / 10D)</name>
    <name type="common">Unicellular red alga</name>
    <dbReference type="NCBI Taxonomy" id="280699"/>
    <lineage>
        <taxon>Eukaryota</taxon>
        <taxon>Rhodophyta</taxon>
        <taxon>Bangiophyceae</taxon>
        <taxon>Cyanidiales</taxon>
        <taxon>Cyanidiaceae</taxon>
        <taxon>Cyanidioschyzon</taxon>
    </lineage>
</organism>
<evidence type="ECO:0000256" key="6">
    <source>
        <dbReference type="ARBA" id="ARBA00022838"/>
    </source>
</evidence>
<reference evidence="11 12" key="1">
    <citation type="journal article" date="2004" name="Nature">
        <title>Genome sequence of the ultrasmall unicellular red alga Cyanidioschyzon merolae 10D.</title>
        <authorList>
            <person name="Matsuzaki M."/>
            <person name="Misumi O."/>
            <person name="Shin-i T."/>
            <person name="Maruyama S."/>
            <person name="Takahara M."/>
            <person name="Miyagishima S."/>
            <person name="Mori T."/>
            <person name="Nishida K."/>
            <person name="Yagisawa F."/>
            <person name="Nishida K."/>
            <person name="Yoshida Y."/>
            <person name="Nishimura Y."/>
            <person name="Nakao S."/>
            <person name="Kobayashi T."/>
            <person name="Momoyama Y."/>
            <person name="Higashiyama T."/>
            <person name="Minoda A."/>
            <person name="Sano M."/>
            <person name="Nomoto H."/>
            <person name="Oishi K."/>
            <person name="Hayashi H."/>
            <person name="Ohta F."/>
            <person name="Nishizaka S."/>
            <person name="Haga S."/>
            <person name="Miura S."/>
            <person name="Morishita T."/>
            <person name="Kabeya Y."/>
            <person name="Terasawa K."/>
            <person name="Suzuki Y."/>
            <person name="Ishii Y."/>
            <person name="Asakawa S."/>
            <person name="Takano H."/>
            <person name="Ohta N."/>
            <person name="Kuroiwa H."/>
            <person name="Tanaka K."/>
            <person name="Shimizu N."/>
            <person name="Sugano S."/>
            <person name="Sato N."/>
            <person name="Nozaki H."/>
            <person name="Ogasawara N."/>
            <person name="Kohara Y."/>
            <person name="Kuroiwa T."/>
        </authorList>
    </citation>
    <scope>NUCLEOTIDE SEQUENCE [LARGE SCALE GENOMIC DNA]</scope>
    <source>
        <strain evidence="11 12">10D</strain>
    </source>
</reference>
<evidence type="ECO:0000256" key="1">
    <source>
        <dbReference type="ARBA" id="ARBA00004629"/>
    </source>
</evidence>
<keyword evidence="12" id="KW-1185">Reference proteome</keyword>
<comment type="subcellular location">
    <subcellularLocation>
        <location evidence="1">Chromosome</location>
        <location evidence="1">Centromere</location>
        <location evidence="1">Kinetochore</location>
    </subcellularLocation>
</comment>
<evidence type="ECO:0000256" key="7">
    <source>
        <dbReference type="ARBA" id="ARBA00023054"/>
    </source>
</evidence>
<dbReference type="PANTHER" id="PTHR14527:SF2">
    <property type="entry name" value="PROTEIN MIS12 HOMOLOG"/>
    <property type="match status" value="1"/>
</dbReference>
<gene>
    <name evidence="11" type="ORF">CYME_CMN305C</name>
</gene>
<dbReference type="Proteomes" id="UP000007014">
    <property type="component" value="Chromosome 14"/>
</dbReference>
<evidence type="ECO:0000256" key="9">
    <source>
        <dbReference type="ARBA" id="ARBA00023328"/>
    </source>
</evidence>
<dbReference type="KEGG" id="cme:CYME_CMN305C"/>
<dbReference type="GO" id="GO:0000070">
    <property type="term" value="P:mitotic sister chromatid segregation"/>
    <property type="evidence" value="ECO:0007669"/>
    <property type="project" value="TreeGrafter"/>
</dbReference>
<keyword evidence="4" id="KW-0132">Cell division</keyword>
<sequence length="379" mass="41364">MSEGGKNDYPAHSELIEGYVAGNRKGEPTLTPQAIDTNTRNNMDALCVPTSSKAAEPEVLATVSAQAVETLDDCADTAYPSMPLEERFFGFHPCKLVEQVEDCVRDLLEDALDGLETSLFRECALAFDALQENAVTSEHEHAKRLLLQQGLMRLRDALFTAFYDQMDRLQVYLLRNVFHIPPGLRIPNVNTSEDLVENWEQALGIDPSSVQIDANAEDEHAVDQELVALRQSLRVARQRLQRLCRERSVLEGAFHRLEGALQSRLASTLIPTEPEDPSGDCDALAKQVVTIARAVSELEAVVRSCRDQFLGDRSSAASGGAPPSGTVPAAAGGSDVGAQGALVRPPLELERIFDAHTKATRVDSLDAVDALRRALHRSC</sequence>
<dbReference type="GO" id="GO:0051301">
    <property type="term" value="P:cell division"/>
    <property type="evidence" value="ECO:0007669"/>
    <property type="project" value="UniProtKB-KW"/>
</dbReference>
<dbReference type="RefSeq" id="XP_005537412.1">
    <property type="nucleotide sequence ID" value="XM_005537355.1"/>
</dbReference>
<keyword evidence="9" id="KW-0137">Centromere</keyword>
<feature type="region of interest" description="Disordered" evidence="10">
    <location>
        <begin position="313"/>
        <end position="333"/>
    </location>
</feature>
<dbReference type="GO" id="GO:0051382">
    <property type="term" value="P:kinetochore assembly"/>
    <property type="evidence" value="ECO:0007669"/>
    <property type="project" value="TreeGrafter"/>
</dbReference>
<evidence type="ECO:0000313" key="11">
    <source>
        <dbReference type="EMBL" id="BAM81376.1"/>
    </source>
</evidence>
<dbReference type="EMBL" id="AP006496">
    <property type="protein sequence ID" value="BAM81376.1"/>
    <property type="molecule type" value="Genomic_DNA"/>
</dbReference>
<keyword evidence="5" id="KW-0498">Mitosis</keyword>
<dbReference type="PANTHER" id="PTHR14527">
    <property type="entry name" value="PROTEIN MIS12 HOMOLOG"/>
    <property type="match status" value="1"/>
</dbReference>
<keyword evidence="8" id="KW-0131">Cell cycle</keyword>
<evidence type="ECO:0000256" key="8">
    <source>
        <dbReference type="ARBA" id="ARBA00023306"/>
    </source>
</evidence>
<evidence type="ECO:0000256" key="5">
    <source>
        <dbReference type="ARBA" id="ARBA00022776"/>
    </source>
</evidence>
<dbReference type="InterPro" id="IPR008685">
    <property type="entry name" value="Centromere_Mis12"/>
</dbReference>
<dbReference type="Pfam" id="PF05859">
    <property type="entry name" value="Mis12"/>
    <property type="match status" value="1"/>
</dbReference>
<evidence type="ECO:0000256" key="4">
    <source>
        <dbReference type="ARBA" id="ARBA00022618"/>
    </source>
</evidence>
<keyword evidence="3" id="KW-0158">Chromosome</keyword>
<dbReference type="GO" id="GO:0005634">
    <property type="term" value="C:nucleus"/>
    <property type="evidence" value="ECO:0007669"/>
    <property type="project" value="InterPro"/>
</dbReference>
<evidence type="ECO:0000256" key="2">
    <source>
        <dbReference type="ARBA" id="ARBA00008643"/>
    </source>
</evidence>
<name>M1UU74_CYAM1</name>
<evidence type="ECO:0000256" key="3">
    <source>
        <dbReference type="ARBA" id="ARBA00022454"/>
    </source>
</evidence>
<accession>M1UU74</accession>
<feature type="compositionally biased region" description="Low complexity" evidence="10">
    <location>
        <begin position="314"/>
        <end position="333"/>
    </location>
</feature>
<evidence type="ECO:0008006" key="13">
    <source>
        <dbReference type="Google" id="ProtNLM"/>
    </source>
</evidence>
<dbReference type="GeneID" id="16995174"/>
<evidence type="ECO:0000313" key="12">
    <source>
        <dbReference type="Proteomes" id="UP000007014"/>
    </source>
</evidence>
<protein>
    <recommendedName>
        <fullName evidence="13">Protein MIS12 homolog</fullName>
    </recommendedName>
</protein>